<keyword evidence="2" id="KW-1185">Reference proteome</keyword>
<sequence>MTTVPLIINNIPSLLTFSGTNIEMKIEKKTTKFYQYCIFIIKNGKNGIKREKKSYFSKLSNKMKPNSTRSYKNSYITVCQENLEH</sequence>
<gene>
    <name evidence="1" type="ORF">BpHYR1_027323</name>
</gene>
<reference evidence="1 2" key="1">
    <citation type="journal article" date="2018" name="Sci. Rep.">
        <title>Genomic signatures of local adaptation to the degree of environmental predictability in rotifers.</title>
        <authorList>
            <person name="Franch-Gras L."/>
            <person name="Hahn C."/>
            <person name="Garcia-Roger E.M."/>
            <person name="Carmona M.J."/>
            <person name="Serra M."/>
            <person name="Gomez A."/>
        </authorList>
    </citation>
    <scope>NUCLEOTIDE SEQUENCE [LARGE SCALE GENOMIC DNA]</scope>
    <source>
        <strain evidence="1">HYR1</strain>
    </source>
</reference>
<organism evidence="1 2">
    <name type="scientific">Brachionus plicatilis</name>
    <name type="common">Marine rotifer</name>
    <name type="synonym">Brachionus muelleri</name>
    <dbReference type="NCBI Taxonomy" id="10195"/>
    <lineage>
        <taxon>Eukaryota</taxon>
        <taxon>Metazoa</taxon>
        <taxon>Spiralia</taxon>
        <taxon>Gnathifera</taxon>
        <taxon>Rotifera</taxon>
        <taxon>Eurotatoria</taxon>
        <taxon>Monogononta</taxon>
        <taxon>Pseudotrocha</taxon>
        <taxon>Ploima</taxon>
        <taxon>Brachionidae</taxon>
        <taxon>Brachionus</taxon>
    </lineage>
</organism>
<dbReference type="AlphaFoldDB" id="A0A3M7T5J0"/>
<dbReference type="Proteomes" id="UP000276133">
    <property type="component" value="Unassembled WGS sequence"/>
</dbReference>
<evidence type="ECO:0000313" key="2">
    <source>
        <dbReference type="Proteomes" id="UP000276133"/>
    </source>
</evidence>
<protein>
    <submittedName>
        <fullName evidence="1">Uncharacterized protein</fullName>
    </submittedName>
</protein>
<name>A0A3M7T5J0_BRAPC</name>
<accession>A0A3M7T5J0</accession>
<proteinExistence type="predicted"/>
<comment type="caution">
    <text evidence="1">The sequence shown here is derived from an EMBL/GenBank/DDBJ whole genome shotgun (WGS) entry which is preliminary data.</text>
</comment>
<dbReference type="EMBL" id="REGN01000235">
    <property type="protein sequence ID" value="RNA43353.1"/>
    <property type="molecule type" value="Genomic_DNA"/>
</dbReference>
<evidence type="ECO:0000313" key="1">
    <source>
        <dbReference type="EMBL" id="RNA43353.1"/>
    </source>
</evidence>